<proteinExistence type="predicted"/>
<dbReference type="RefSeq" id="WP_307342363.1">
    <property type="nucleotide sequence ID" value="NZ_JAUSUQ010000015.1"/>
</dbReference>
<organism evidence="2 3">
    <name type="scientific">Caldalkalibacillus uzonensis</name>
    <dbReference type="NCBI Taxonomy" id="353224"/>
    <lineage>
        <taxon>Bacteria</taxon>
        <taxon>Bacillati</taxon>
        <taxon>Bacillota</taxon>
        <taxon>Bacilli</taxon>
        <taxon>Bacillales</taxon>
        <taxon>Bacillaceae</taxon>
        <taxon>Caldalkalibacillus</taxon>
    </lineage>
</organism>
<evidence type="ECO:0008006" key="4">
    <source>
        <dbReference type="Google" id="ProtNLM"/>
    </source>
</evidence>
<evidence type="ECO:0000256" key="1">
    <source>
        <dbReference type="SAM" id="SignalP"/>
    </source>
</evidence>
<reference evidence="2 3" key="1">
    <citation type="submission" date="2023-07" db="EMBL/GenBank/DDBJ databases">
        <title>Genomic Encyclopedia of Type Strains, Phase IV (KMG-IV): sequencing the most valuable type-strain genomes for metagenomic binning, comparative biology and taxonomic classification.</title>
        <authorList>
            <person name="Goeker M."/>
        </authorList>
    </citation>
    <scope>NUCLEOTIDE SEQUENCE [LARGE SCALE GENOMIC DNA]</scope>
    <source>
        <strain evidence="2 3">DSM 17740</strain>
    </source>
</reference>
<feature type="signal peptide" evidence="1">
    <location>
        <begin position="1"/>
        <end position="22"/>
    </location>
</feature>
<sequence length="555" mass="62953">MKKVKKLICLMMVFSLCTTAFFSLPMSDVHALGKQGKVKPLATILLVPLDDRPANIYFPQHIGKAAGIDVLIPPREKLGYFTSPGDGEAIGEWLLEQGDHADAFVISVSMLAYGGLIASRTGIQSYEKAVENVQIIKNIREKYPDKPIYVYDTIQRLAVTAISDEYLEYYNEVREWAILYDKVVNLGMEEGRERLEELQRTIPPHVLEDYLNARARNHQINQLLVDWVDEGIIDFLILAQDDAAEYGLHRAEREVLVNKIEQLQVQDRAFVFPGADEIDAVLVARFVNQLLKQSPAFYVEYAGIHGSEWIAPFEDTTFDYNVEKHILAAGGTIVENQEDADIYLLLNTPSDNRPEDINKLVNRIKELIDLNKQVAIGDVIEVNRSEAVFVEMLLEQIDVTKLLAYSGWNTAGNTLGITIGHAASRYTFLEQTSGMGVPQYLHAAKAHYEFLLHRFAKDDGYKNVVHPRARNFIQSIGGSEWDLGDHYDEVNGFVQEQLKSETENYFEHFAGKEVYIGSRGNKDFYATISKLEDVHVKLPWPRIFEAELEPILILE</sequence>
<protein>
    <recommendedName>
        <fullName evidence="4">DUF4127 family protein</fullName>
    </recommendedName>
</protein>
<name>A0ABU0CVV6_9BACI</name>
<comment type="caution">
    <text evidence="2">The sequence shown here is derived from an EMBL/GenBank/DDBJ whole genome shotgun (WGS) entry which is preliminary data.</text>
</comment>
<dbReference type="InterPro" id="IPR025394">
    <property type="entry name" value="DUF4127"/>
</dbReference>
<feature type="chain" id="PRO_5045412584" description="DUF4127 family protein" evidence="1">
    <location>
        <begin position="23"/>
        <end position="555"/>
    </location>
</feature>
<evidence type="ECO:0000313" key="2">
    <source>
        <dbReference type="EMBL" id="MDQ0340553.1"/>
    </source>
</evidence>
<keyword evidence="3" id="KW-1185">Reference proteome</keyword>
<dbReference type="Pfam" id="PF13552">
    <property type="entry name" value="DUF4127"/>
    <property type="match status" value="1"/>
</dbReference>
<evidence type="ECO:0000313" key="3">
    <source>
        <dbReference type="Proteomes" id="UP001232445"/>
    </source>
</evidence>
<keyword evidence="1" id="KW-0732">Signal</keyword>
<dbReference type="EMBL" id="JAUSUQ010000015">
    <property type="protein sequence ID" value="MDQ0340553.1"/>
    <property type="molecule type" value="Genomic_DNA"/>
</dbReference>
<accession>A0ABU0CVV6</accession>
<dbReference type="Proteomes" id="UP001232445">
    <property type="component" value="Unassembled WGS sequence"/>
</dbReference>
<gene>
    <name evidence="2" type="ORF">J2S00_003377</name>
</gene>